<feature type="coiled-coil region" evidence="1">
    <location>
        <begin position="57"/>
        <end position="84"/>
    </location>
</feature>
<dbReference type="Gene3D" id="2.30.30.110">
    <property type="match status" value="1"/>
</dbReference>
<dbReference type="KEGG" id="lalw:BTM29_01225"/>
<evidence type="ECO:0000313" key="2">
    <source>
        <dbReference type="EMBL" id="APX71256.1"/>
    </source>
</evidence>
<dbReference type="InterPro" id="IPR011067">
    <property type="entry name" value="Plasmid_toxin/cell-grow_inhib"/>
</dbReference>
<dbReference type="AlphaFoldDB" id="A0A1P8Q094"/>
<accession>A0A1P8Q094</accession>
<reference evidence="3" key="1">
    <citation type="submission" date="2016-12" db="EMBL/GenBank/DDBJ databases">
        <authorList>
            <person name="Jung M.Y."/>
            <person name="Lee S.H."/>
        </authorList>
    </citation>
    <scope>NUCLEOTIDE SEQUENCE [LARGE SCALE GENOMIC DNA]</scope>
    <source>
        <strain evidence="3">WiKim39</strain>
    </source>
</reference>
<dbReference type="OrthoDB" id="1957237at2"/>
<dbReference type="Proteomes" id="UP000187499">
    <property type="component" value="Chromosome"/>
</dbReference>
<proteinExistence type="predicted"/>
<gene>
    <name evidence="2" type="ORF">BTM29_01225</name>
</gene>
<protein>
    <submittedName>
        <fullName evidence="2">Uncharacterized protein</fullName>
    </submittedName>
</protein>
<evidence type="ECO:0000256" key="1">
    <source>
        <dbReference type="SAM" id="Coils"/>
    </source>
</evidence>
<organism evidence="2 3">
    <name type="scientific">Companilactobacillus allii</name>
    <dbReference type="NCBI Taxonomy" id="1847728"/>
    <lineage>
        <taxon>Bacteria</taxon>
        <taxon>Bacillati</taxon>
        <taxon>Bacillota</taxon>
        <taxon>Bacilli</taxon>
        <taxon>Lactobacillales</taxon>
        <taxon>Lactobacillaceae</taxon>
        <taxon>Companilactobacillus</taxon>
    </lineage>
</organism>
<name>A0A1P8Q094_9LACO</name>
<keyword evidence="1" id="KW-0175">Coiled coil</keyword>
<dbReference type="EMBL" id="CP019323">
    <property type="protein sequence ID" value="APX71256.1"/>
    <property type="molecule type" value="Genomic_DNA"/>
</dbReference>
<evidence type="ECO:0000313" key="3">
    <source>
        <dbReference type="Proteomes" id="UP000187499"/>
    </source>
</evidence>
<sequence>MGSEFSFLHFAIVLDKKDNSKKRTLTVIPLTSKQKSGRFPLGKEIFNQTITIINSRIEENEDKHRRIQQNINKITNEIADLVNDFLDAIIENNCDYKEELKQFKISDDEEDRFETNNLLKELTKYVEKNNHLEYSDELLPKFNEQLELMANESKNLSKDASQLNKETLDLQKVIDIYQGYNKNSYVRLTDVTTISKFRIKRLNRFDSSGKIQLSSEQMKVISDELMKLYIS</sequence>
<keyword evidence="3" id="KW-1185">Reference proteome</keyword>